<feature type="transmembrane region" description="Helical" evidence="13">
    <location>
        <begin position="252"/>
        <end position="274"/>
    </location>
</feature>
<protein>
    <recommendedName>
        <fullName evidence="14">G-protein coupled receptors family 1 profile domain-containing protein</fullName>
    </recommendedName>
</protein>
<dbReference type="PRINTS" id="PR00245">
    <property type="entry name" value="OLFACTORYR"/>
</dbReference>
<keyword evidence="8 13" id="KW-0472">Membrane</keyword>
<proteinExistence type="predicted"/>
<feature type="domain" description="G-protein coupled receptors family 1 profile" evidence="14">
    <location>
        <begin position="48"/>
        <end position="298"/>
    </location>
</feature>
<feature type="transmembrane region" description="Helical" evidence="13">
    <location>
        <begin position="33"/>
        <end position="55"/>
    </location>
</feature>
<keyword evidence="9" id="KW-1015">Disulfide bond</keyword>
<keyword evidence="3" id="KW-0716">Sensory transduction</keyword>
<dbReference type="Pfam" id="PF13853">
    <property type="entry name" value="7tm_4"/>
    <property type="match status" value="1"/>
</dbReference>
<evidence type="ECO:0000256" key="5">
    <source>
        <dbReference type="ARBA" id="ARBA00022725"/>
    </source>
</evidence>
<evidence type="ECO:0000256" key="12">
    <source>
        <dbReference type="ARBA" id="ARBA00023224"/>
    </source>
</evidence>
<accession>A0A3B4C8I5</accession>
<keyword evidence="10" id="KW-0675">Receptor</keyword>
<evidence type="ECO:0000256" key="8">
    <source>
        <dbReference type="ARBA" id="ARBA00023136"/>
    </source>
</evidence>
<dbReference type="PRINTS" id="PR00237">
    <property type="entry name" value="GPCRRHODOPSN"/>
</dbReference>
<dbReference type="FunFam" id="1.20.1070.10:FF:000024">
    <property type="entry name" value="Olfactory receptor"/>
    <property type="match status" value="1"/>
</dbReference>
<reference evidence="15" key="3">
    <citation type="submission" date="2025-09" db="UniProtKB">
        <authorList>
            <consortium name="Ensembl"/>
        </authorList>
    </citation>
    <scope>IDENTIFICATION</scope>
</reference>
<keyword evidence="7" id="KW-0297">G-protein coupled receptor</keyword>
<keyword evidence="12" id="KW-0807">Transducer</keyword>
<dbReference type="InterPro" id="IPR000276">
    <property type="entry name" value="GPCR_Rhodpsn"/>
</dbReference>
<keyword evidence="4 13" id="KW-0812">Transmembrane</keyword>
<sequence length="329" mass="37006">MSTLNSSLLQNMSFVRPEYFYISGFSGIPFTNYYFIFLFFTYIIAVFGNSLVLIMIVTDRSLHIPKYIGIFNLALADFGETNALIPNLMKTFLFDSQYISYNACLANMFFVFFFNNVQALTLVVLAYDRFIAIRLPLRYHAIVNNSLMTTALMAIWTFCTALVGSTVVLITRLSFCKTHVIKSYFCDYGPVYTIACNDNTINSVMAKICTVLFVYVPLIAITISYLGILLSLSKITTWAGRFKALKTCVSHLLVVGICFLPVLSTYIAALTFSLHPNARIVSTSLSSALPPMLNPIMYVLNTKEFKDLLFKINMYTVHSIKSNNVAGTM</sequence>
<evidence type="ECO:0000256" key="11">
    <source>
        <dbReference type="ARBA" id="ARBA00023180"/>
    </source>
</evidence>
<evidence type="ECO:0000256" key="10">
    <source>
        <dbReference type="ARBA" id="ARBA00023170"/>
    </source>
</evidence>
<dbReference type="PROSITE" id="PS50262">
    <property type="entry name" value="G_PROTEIN_RECEP_F1_2"/>
    <property type="match status" value="1"/>
</dbReference>
<dbReference type="InterPro" id="IPR017452">
    <property type="entry name" value="GPCR_Rhodpsn_7TM"/>
</dbReference>
<dbReference type="InterPro" id="IPR000725">
    <property type="entry name" value="Olfact_rcpt"/>
</dbReference>
<dbReference type="Gene3D" id="1.20.1070.10">
    <property type="entry name" value="Rhodopsin 7-helix transmembrane proteins"/>
    <property type="match status" value="1"/>
</dbReference>
<feature type="transmembrane region" description="Helical" evidence="13">
    <location>
        <begin position="147"/>
        <end position="170"/>
    </location>
</feature>
<name>A0A3B4C8I5_PYGNA</name>
<dbReference type="GO" id="GO:0005549">
    <property type="term" value="F:odorant binding"/>
    <property type="evidence" value="ECO:0007669"/>
    <property type="project" value="TreeGrafter"/>
</dbReference>
<evidence type="ECO:0000256" key="9">
    <source>
        <dbReference type="ARBA" id="ARBA00023157"/>
    </source>
</evidence>
<dbReference type="GeneTree" id="ENSGT00950000182847"/>
<dbReference type="OMA" id="NACNDNT"/>
<evidence type="ECO:0000256" key="6">
    <source>
        <dbReference type="ARBA" id="ARBA00022989"/>
    </source>
</evidence>
<dbReference type="SUPFAM" id="SSF81321">
    <property type="entry name" value="Family A G protein-coupled receptor-like"/>
    <property type="match status" value="1"/>
</dbReference>
<evidence type="ECO:0000313" key="15">
    <source>
        <dbReference type="Ensembl" id="ENSPNAP00000007221.2"/>
    </source>
</evidence>
<dbReference type="GO" id="GO:0004930">
    <property type="term" value="F:G protein-coupled receptor activity"/>
    <property type="evidence" value="ECO:0007669"/>
    <property type="project" value="UniProtKB-KW"/>
</dbReference>
<evidence type="ECO:0000256" key="1">
    <source>
        <dbReference type="ARBA" id="ARBA00004651"/>
    </source>
</evidence>
<keyword evidence="16" id="KW-1185">Reference proteome</keyword>
<dbReference type="GO" id="GO:0005886">
    <property type="term" value="C:plasma membrane"/>
    <property type="evidence" value="ECO:0007669"/>
    <property type="project" value="UniProtKB-SubCell"/>
</dbReference>
<evidence type="ECO:0000256" key="2">
    <source>
        <dbReference type="ARBA" id="ARBA00022475"/>
    </source>
</evidence>
<dbReference type="PANTHER" id="PTHR26451">
    <property type="entry name" value="G_PROTEIN_RECEP_F1_2 DOMAIN-CONTAINING PROTEIN"/>
    <property type="match status" value="1"/>
</dbReference>
<reference evidence="15 16" key="1">
    <citation type="submission" date="2020-10" db="EMBL/GenBank/DDBJ databases">
        <title>Pygocentrus nattereri (red-bellied piranha) genome, fPygNat1, primary haplotype.</title>
        <authorList>
            <person name="Myers G."/>
            <person name="Meyer A."/>
            <person name="Karagic N."/>
            <person name="Pippel M."/>
            <person name="Winkler S."/>
            <person name="Tracey A."/>
            <person name="Wood J."/>
            <person name="Formenti G."/>
            <person name="Howe K."/>
            <person name="Fedrigo O."/>
            <person name="Jarvis E.D."/>
        </authorList>
    </citation>
    <scope>NUCLEOTIDE SEQUENCE [LARGE SCALE GENOMIC DNA]</scope>
</reference>
<evidence type="ECO:0000256" key="13">
    <source>
        <dbReference type="SAM" id="Phobius"/>
    </source>
</evidence>
<dbReference type="GO" id="GO:0004984">
    <property type="term" value="F:olfactory receptor activity"/>
    <property type="evidence" value="ECO:0007669"/>
    <property type="project" value="InterPro"/>
</dbReference>
<keyword evidence="2" id="KW-1003">Cell membrane</keyword>
<keyword evidence="5" id="KW-0552">Olfaction</keyword>
<organism evidence="15 16">
    <name type="scientific">Pygocentrus nattereri</name>
    <name type="common">Red-bellied piranha</name>
    <dbReference type="NCBI Taxonomy" id="42514"/>
    <lineage>
        <taxon>Eukaryota</taxon>
        <taxon>Metazoa</taxon>
        <taxon>Chordata</taxon>
        <taxon>Craniata</taxon>
        <taxon>Vertebrata</taxon>
        <taxon>Euteleostomi</taxon>
        <taxon>Actinopterygii</taxon>
        <taxon>Neopterygii</taxon>
        <taxon>Teleostei</taxon>
        <taxon>Ostariophysi</taxon>
        <taxon>Characiformes</taxon>
        <taxon>Characoidei</taxon>
        <taxon>Pygocentrus</taxon>
    </lineage>
</organism>
<feature type="transmembrane region" description="Helical" evidence="13">
    <location>
        <begin position="105"/>
        <end position="127"/>
    </location>
</feature>
<dbReference type="PANTHER" id="PTHR26451:SF869">
    <property type="entry name" value="OLFACTORY RECEPTOR 530-RELATED"/>
    <property type="match status" value="1"/>
</dbReference>
<dbReference type="Proteomes" id="UP001501920">
    <property type="component" value="Chromosome 17"/>
</dbReference>
<feature type="transmembrane region" description="Helical" evidence="13">
    <location>
        <begin position="212"/>
        <end position="232"/>
    </location>
</feature>
<evidence type="ECO:0000256" key="3">
    <source>
        <dbReference type="ARBA" id="ARBA00022606"/>
    </source>
</evidence>
<keyword evidence="11" id="KW-0325">Glycoprotein</keyword>
<keyword evidence="6 13" id="KW-1133">Transmembrane helix</keyword>
<dbReference type="AlphaFoldDB" id="A0A3B4C8I5"/>
<evidence type="ECO:0000256" key="4">
    <source>
        <dbReference type="ARBA" id="ARBA00022692"/>
    </source>
</evidence>
<dbReference type="Ensembl" id="ENSPNAT00000002196.2">
    <property type="protein sequence ID" value="ENSPNAP00000007221.2"/>
    <property type="gene ID" value="ENSPNAG00000031799.1"/>
</dbReference>
<evidence type="ECO:0000256" key="7">
    <source>
        <dbReference type="ARBA" id="ARBA00023040"/>
    </source>
</evidence>
<reference evidence="15" key="2">
    <citation type="submission" date="2025-08" db="UniProtKB">
        <authorList>
            <consortium name="Ensembl"/>
        </authorList>
    </citation>
    <scope>IDENTIFICATION</scope>
</reference>
<evidence type="ECO:0000259" key="14">
    <source>
        <dbReference type="PROSITE" id="PS50262"/>
    </source>
</evidence>
<dbReference type="InterPro" id="IPR052921">
    <property type="entry name" value="GPCR1_Superfamily_Member"/>
</dbReference>
<comment type="subcellular location">
    <subcellularLocation>
        <location evidence="1">Cell membrane</location>
        <topology evidence="1">Multi-pass membrane protein</topology>
    </subcellularLocation>
</comment>
<evidence type="ECO:0000313" key="16">
    <source>
        <dbReference type="Proteomes" id="UP001501920"/>
    </source>
</evidence>